<dbReference type="InterPro" id="IPR016715">
    <property type="entry name" value="PAF_acetylhydro_eukaryote"/>
</dbReference>
<comment type="catalytic activity">
    <reaction evidence="4">
        <text>a 1-O-alkyl-2-acetyl-sn-glycero-3-phosphocholine + H2O = a 1-O-alkyl-sn-glycero-3-phosphocholine + acetate + H(+)</text>
        <dbReference type="Rhea" id="RHEA:17777"/>
        <dbReference type="ChEBI" id="CHEBI:15377"/>
        <dbReference type="ChEBI" id="CHEBI:15378"/>
        <dbReference type="ChEBI" id="CHEBI:30089"/>
        <dbReference type="ChEBI" id="CHEBI:30909"/>
        <dbReference type="ChEBI" id="CHEBI:36707"/>
        <dbReference type="EC" id="3.1.1.47"/>
    </reaction>
</comment>
<feature type="active site" description="Nucleophile" evidence="5">
    <location>
        <position position="272"/>
    </location>
</feature>
<dbReference type="PIRSF" id="PIRSF018169">
    <property type="entry name" value="PAF_acetylhydrolase"/>
    <property type="match status" value="1"/>
</dbReference>
<gene>
    <name evidence="7" type="ORF">N656DRAFT_756773</name>
</gene>
<dbReference type="SUPFAM" id="SSF53474">
    <property type="entry name" value="alpha/beta-Hydrolases"/>
    <property type="match status" value="1"/>
</dbReference>
<sequence>MASFMSNLNPVPTLPEYTGPYKVGTVDVEIPVSELASPSPTPDGAADIETVLFRIFYPCVPESRGKRITWLPAPQRLHIAAYAQFLGLGSPLASILSFLPRHLHWTTIPAQKNATLLDPTSGNPSPRWPVMIFSHGLGGNRNAYSHLAGSMASYGVVAICPEHRDRSAVLSLIRAPESQQKRSGVKATRHVVPYSQIPHDQTHEVWEARNKQLRIRLWELGLIFEALMAIDRGDEAIIKSNLNKSTLEAALSQFSGKLDVLDPGKVIFAGHSFGAATVVQLVKSTYYRNHPSVSSMAAPLFTPTENGAITRQITPHTPTILLDMWCFPLLSASTSALYNLPLPCYSRSAQPAMPSPPPGGNAVLAIESAHFFSWTEHLHAKARILSADPSSTSSTPDEPAKRGPIPQQPHFFYVEHSAHLSQSDFGVLFPWLTGKLCGSTQPERVLRLNVRAQLQFLRENGVVVAGTARGDLVDGLGITGGDERNGEEVKGEGNDKWVDRDEGILRKDGGVDAWKWIDICGLLGDGEYPSEGDMSRETEGGESAEAVRAEEGEKEMQAEIEPSLEAAVEGKLAEAGREVLGA</sequence>
<reference evidence="7" key="2">
    <citation type="submission" date="2023-05" db="EMBL/GenBank/DDBJ databases">
        <authorList>
            <consortium name="Lawrence Berkeley National Laboratory"/>
            <person name="Steindorff A."/>
            <person name="Hensen N."/>
            <person name="Bonometti L."/>
            <person name="Westerberg I."/>
            <person name="Brannstrom I.O."/>
            <person name="Guillou S."/>
            <person name="Cros-Aarteil S."/>
            <person name="Calhoun S."/>
            <person name="Haridas S."/>
            <person name="Kuo A."/>
            <person name="Mondo S."/>
            <person name="Pangilinan J."/>
            <person name="Riley R."/>
            <person name="Labutti K."/>
            <person name="Andreopoulos B."/>
            <person name="Lipzen A."/>
            <person name="Chen C."/>
            <person name="Yanf M."/>
            <person name="Daum C."/>
            <person name="Ng V."/>
            <person name="Clum A."/>
            <person name="Ohm R."/>
            <person name="Martin F."/>
            <person name="Silar P."/>
            <person name="Natvig D."/>
            <person name="Lalanne C."/>
            <person name="Gautier V."/>
            <person name="Ament-Velasquez S.L."/>
            <person name="Kruys A."/>
            <person name="Hutchinson M.I."/>
            <person name="Powell A.J."/>
            <person name="Barry K."/>
            <person name="Miller A.N."/>
            <person name="Grigoriev I.V."/>
            <person name="Debuchy R."/>
            <person name="Gladieux P."/>
            <person name="Thoren M.H."/>
            <person name="Johannesson H."/>
        </authorList>
    </citation>
    <scope>NUCLEOTIDE SEQUENCE</scope>
    <source>
        <strain evidence="7">CBS 508.74</strain>
    </source>
</reference>
<protein>
    <recommendedName>
        <fullName evidence="4">Putative phospholipase</fullName>
        <ecNumber evidence="4">3.1.1.47</ecNumber>
    </recommendedName>
</protein>
<dbReference type="Pfam" id="PF03403">
    <property type="entry name" value="PAF-AH_p_II"/>
    <property type="match status" value="1"/>
</dbReference>
<dbReference type="EC" id="3.1.1.47" evidence="4"/>
<dbReference type="RefSeq" id="XP_064668171.1">
    <property type="nucleotide sequence ID" value="XM_064813127.1"/>
</dbReference>
<keyword evidence="8" id="KW-1185">Reference proteome</keyword>
<dbReference type="PANTHER" id="PTHR10272">
    <property type="entry name" value="PLATELET-ACTIVATING FACTOR ACETYLHYDROLASE"/>
    <property type="match status" value="1"/>
</dbReference>
<accession>A0AAN6QJ76</accession>
<keyword evidence="3 4" id="KW-0443">Lipid metabolism</keyword>
<dbReference type="Proteomes" id="UP001302812">
    <property type="component" value="Unassembled WGS sequence"/>
</dbReference>
<comment type="caution">
    <text evidence="7">The sequence shown here is derived from an EMBL/GenBank/DDBJ whole genome shotgun (WGS) entry which is preliminary data.</text>
</comment>
<keyword evidence="1 4" id="KW-0378">Hydrolase</keyword>
<keyword evidence="2 4" id="KW-0442">Lipid degradation</keyword>
<evidence type="ECO:0000256" key="4">
    <source>
        <dbReference type="PIRNR" id="PIRNR018169"/>
    </source>
</evidence>
<feature type="active site" description="Charge relay system" evidence="5">
    <location>
        <position position="323"/>
    </location>
</feature>
<dbReference type="InterPro" id="IPR029058">
    <property type="entry name" value="AB_hydrolase_fold"/>
</dbReference>
<dbReference type="GeneID" id="89937252"/>
<evidence type="ECO:0000313" key="8">
    <source>
        <dbReference type="Proteomes" id="UP001302812"/>
    </source>
</evidence>
<evidence type="ECO:0000256" key="5">
    <source>
        <dbReference type="PIRSR" id="PIRSR018169-1"/>
    </source>
</evidence>
<dbReference type="AlphaFoldDB" id="A0AAN6QJ76"/>
<dbReference type="GO" id="GO:0003847">
    <property type="term" value="F:1-alkyl-2-acetylglycerophosphocholine esterase activity"/>
    <property type="evidence" value="ECO:0007669"/>
    <property type="project" value="UniProtKB-UniRule"/>
</dbReference>
<organism evidence="7 8">
    <name type="scientific">Canariomyces notabilis</name>
    <dbReference type="NCBI Taxonomy" id="2074819"/>
    <lineage>
        <taxon>Eukaryota</taxon>
        <taxon>Fungi</taxon>
        <taxon>Dikarya</taxon>
        <taxon>Ascomycota</taxon>
        <taxon>Pezizomycotina</taxon>
        <taxon>Sordariomycetes</taxon>
        <taxon>Sordariomycetidae</taxon>
        <taxon>Sordariales</taxon>
        <taxon>Chaetomiaceae</taxon>
        <taxon>Canariomyces</taxon>
    </lineage>
</organism>
<dbReference type="GO" id="GO:0016042">
    <property type="term" value="P:lipid catabolic process"/>
    <property type="evidence" value="ECO:0007669"/>
    <property type="project" value="UniProtKB-KW"/>
</dbReference>
<dbReference type="PANTHER" id="PTHR10272:SF7">
    <property type="entry name" value="PHOSPHOLIPASE-RELATED"/>
    <property type="match status" value="1"/>
</dbReference>
<reference evidence="7" key="1">
    <citation type="journal article" date="2023" name="Mol. Phylogenet. Evol.">
        <title>Genome-scale phylogeny and comparative genomics of the fungal order Sordariales.</title>
        <authorList>
            <person name="Hensen N."/>
            <person name="Bonometti L."/>
            <person name="Westerberg I."/>
            <person name="Brannstrom I.O."/>
            <person name="Guillou S."/>
            <person name="Cros-Aarteil S."/>
            <person name="Calhoun S."/>
            <person name="Haridas S."/>
            <person name="Kuo A."/>
            <person name="Mondo S."/>
            <person name="Pangilinan J."/>
            <person name="Riley R."/>
            <person name="LaButti K."/>
            <person name="Andreopoulos B."/>
            <person name="Lipzen A."/>
            <person name="Chen C."/>
            <person name="Yan M."/>
            <person name="Daum C."/>
            <person name="Ng V."/>
            <person name="Clum A."/>
            <person name="Steindorff A."/>
            <person name="Ohm R.A."/>
            <person name="Martin F."/>
            <person name="Silar P."/>
            <person name="Natvig D.O."/>
            <person name="Lalanne C."/>
            <person name="Gautier V."/>
            <person name="Ament-Velasquez S.L."/>
            <person name="Kruys A."/>
            <person name="Hutchinson M.I."/>
            <person name="Powell A.J."/>
            <person name="Barry K."/>
            <person name="Miller A.N."/>
            <person name="Grigoriev I.V."/>
            <person name="Debuchy R."/>
            <person name="Gladieux P."/>
            <person name="Hiltunen Thoren M."/>
            <person name="Johannesson H."/>
        </authorList>
    </citation>
    <scope>NUCLEOTIDE SEQUENCE</scope>
    <source>
        <strain evidence="7">CBS 508.74</strain>
    </source>
</reference>
<feature type="active site" description="Charge relay system" evidence="5">
    <location>
        <position position="419"/>
    </location>
</feature>
<feature type="region of interest" description="Disordered" evidence="6">
    <location>
        <begin position="528"/>
        <end position="569"/>
    </location>
</feature>
<evidence type="ECO:0000256" key="1">
    <source>
        <dbReference type="ARBA" id="ARBA00022801"/>
    </source>
</evidence>
<evidence type="ECO:0000256" key="6">
    <source>
        <dbReference type="SAM" id="MobiDB-lite"/>
    </source>
</evidence>
<evidence type="ECO:0000256" key="3">
    <source>
        <dbReference type="ARBA" id="ARBA00023098"/>
    </source>
</evidence>
<evidence type="ECO:0000313" key="7">
    <source>
        <dbReference type="EMBL" id="KAK4110601.1"/>
    </source>
</evidence>
<proteinExistence type="inferred from homology"/>
<comment type="similarity">
    <text evidence="4">Belongs to the serine esterase family.</text>
</comment>
<dbReference type="EMBL" id="MU853349">
    <property type="protein sequence ID" value="KAK4110601.1"/>
    <property type="molecule type" value="Genomic_DNA"/>
</dbReference>
<feature type="compositionally biased region" description="Basic and acidic residues" evidence="6">
    <location>
        <begin position="533"/>
        <end position="557"/>
    </location>
</feature>
<evidence type="ECO:0000256" key="2">
    <source>
        <dbReference type="ARBA" id="ARBA00022963"/>
    </source>
</evidence>
<feature type="region of interest" description="Disordered" evidence="6">
    <location>
        <begin position="387"/>
        <end position="407"/>
    </location>
</feature>
<feature type="compositionally biased region" description="Low complexity" evidence="6">
    <location>
        <begin position="387"/>
        <end position="397"/>
    </location>
</feature>
<dbReference type="Gene3D" id="3.40.50.1820">
    <property type="entry name" value="alpha/beta hydrolase"/>
    <property type="match status" value="1"/>
</dbReference>
<name>A0AAN6QJ76_9PEZI</name>